<reference evidence="1 2" key="1">
    <citation type="submission" date="2016-10" db="EMBL/GenBank/DDBJ databases">
        <authorList>
            <person name="de Groot N.N."/>
        </authorList>
    </citation>
    <scope>NUCLEOTIDE SEQUENCE [LARGE SCALE GENOMIC DNA]</scope>
    <source>
        <strain evidence="1 2">DSM 23421</strain>
    </source>
</reference>
<organism evidence="1 2">
    <name type="scientific">Pricia antarctica</name>
    <dbReference type="NCBI Taxonomy" id="641691"/>
    <lineage>
        <taxon>Bacteria</taxon>
        <taxon>Pseudomonadati</taxon>
        <taxon>Bacteroidota</taxon>
        <taxon>Flavobacteriia</taxon>
        <taxon>Flavobacteriales</taxon>
        <taxon>Flavobacteriaceae</taxon>
        <taxon>Pricia</taxon>
    </lineage>
</organism>
<dbReference type="AlphaFoldDB" id="A0A1G7JNR0"/>
<keyword evidence="2" id="KW-1185">Reference proteome</keyword>
<dbReference type="EMBL" id="FNAO01000039">
    <property type="protein sequence ID" value="SDF26485.1"/>
    <property type="molecule type" value="Genomic_DNA"/>
</dbReference>
<dbReference type="Proteomes" id="UP000199109">
    <property type="component" value="Unassembled WGS sequence"/>
</dbReference>
<protein>
    <submittedName>
        <fullName evidence="1">Uncharacterized protein</fullName>
    </submittedName>
</protein>
<proteinExistence type="predicted"/>
<gene>
    <name evidence="1" type="ORF">SAMN05421636_1393</name>
</gene>
<name>A0A1G7JNR0_9FLAO</name>
<evidence type="ECO:0000313" key="1">
    <source>
        <dbReference type="EMBL" id="SDF26485.1"/>
    </source>
</evidence>
<accession>A0A1G7JNR0</accession>
<evidence type="ECO:0000313" key="2">
    <source>
        <dbReference type="Proteomes" id="UP000199109"/>
    </source>
</evidence>
<sequence>MFIGVLQQPRSFYGIIENSHLWVMKASIYFISSSVLPKLATGFSDLLGLNPLFIIALIYKSF</sequence>